<dbReference type="SUPFAM" id="SSF52058">
    <property type="entry name" value="L domain-like"/>
    <property type="match status" value="2"/>
</dbReference>
<feature type="region of interest" description="Disordered" evidence="3">
    <location>
        <begin position="958"/>
        <end position="1149"/>
    </location>
</feature>
<reference evidence="4 5" key="1">
    <citation type="submission" date="2017-05" db="EMBL/GenBank/DDBJ databases">
        <title>Draft genome sequence of Elsinoe australis.</title>
        <authorList>
            <person name="Cheng Q."/>
        </authorList>
    </citation>
    <scope>NUCLEOTIDE SEQUENCE [LARGE SCALE GENOMIC DNA]</scope>
    <source>
        <strain evidence="4 5">NL1</strain>
    </source>
</reference>
<dbReference type="Pfam" id="PF13516">
    <property type="entry name" value="LRR_6"/>
    <property type="match status" value="1"/>
</dbReference>
<feature type="region of interest" description="Disordered" evidence="3">
    <location>
        <begin position="449"/>
        <end position="497"/>
    </location>
</feature>
<feature type="region of interest" description="Disordered" evidence="3">
    <location>
        <begin position="131"/>
        <end position="210"/>
    </location>
</feature>
<feature type="region of interest" description="Disordered" evidence="3">
    <location>
        <begin position="354"/>
        <end position="428"/>
    </location>
</feature>
<feature type="compositionally biased region" description="Low complexity" evidence="3">
    <location>
        <begin position="907"/>
        <end position="921"/>
    </location>
</feature>
<feature type="compositionally biased region" description="Basic and acidic residues" evidence="3">
    <location>
        <begin position="958"/>
        <end position="967"/>
    </location>
</feature>
<dbReference type="GO" id="GO:0031028">
    <property type="term" value="P:septation initiation signaling"/>
    <property type="evidence" value="ECO:0007669"/>
    <property type="project" value="TreeGrafter"/>
</dbReference>
<dbReference type="InterPro" id="IPR032675">
    <property type="entry name" value="LRR_dom_sf"/>
</dbReference>
<dbReference type="SMART" id="SM00365">
    <property type="entry name" value="LRR_SD22"/>
    <property type="match status" value="6"/>
</dbReference>
<evidence type="ECO:0000256" key="3">
    <source>
        <dbReference type="SAM" id="MobiDB-lite"/>
    </source>
</evidence>
<feature type="compositionally biased region" description="Polar residues" evidence="3">
    <location>
        <begin position="172"/>
        <end position="186"/>
    </location>
</feature>
<feature type="compositionally biased region" description="Polar residues" evidence="3">
    <location>
        <begin position="572"/>
        <end position="585"/>
    </location>
</feature>
<dbReference type="EMBL" id="NHZQ01000010">
    <property type="protein sequence ID" value="PSK59398.1"/>
    <property type="molecule type" value="Genomic_DNA"/>
</dbReference>
<keyword evidence="2" id="KW-0677">Repeat</keyword>
<feature type="compositionally biased region" description="Polar residues" evidence="3">
    <location>
        <begin position="514"/>
        <end position="523"/>
    </location>
</feature>
<feature type="region of interest" description="Disordered" evidence="3">
    <location>
        <begin position="858"/>
        <end position="927"/>
    </location>
</feature>
<feature type="compositionally biased region" description="Polar residues" evidence="3">
    <location>
        <begin position="395"/>
        <end position="404"/>
    </location>
</feature>
<dbReference type="SMART" id="SM00364">
    <property type="entry name" value="LRR_BAC"/>
    <property type="match status" value="5"/>
</dbReference>
<feature type="compositionally biased region" description="Polar residues" evidence="3">
    <location>
        <begin position="1023"/>
        <end position="1033"/>
    </location>
</feature>
<dbReference type="SMART" id="SM00369">
    <property type="entry name" value="LRR_TYP"/>
    <property type="match status" value="7"/>
</dbReference>
<feature type="compositionally biased region" description="Polar residues" evidence="3">
    <location>
        <begin position="1045"/>
        <end position="1073"/>
    </location>
</feature>
<feature type="region of interest" description="Disordered" evidence="3">
    <location>
        <begin position="514"/>
        <end position="548"/>
    </location>
</feature>
<dbReference type="InterPro" id="IPR001611">
    <property type="entry name" value="Leu-rich_rpt"/>
</dbReference>
<dbReference type="STRING" id="40998.A0A2P8AFZ9"/>
<comment type="caution">
    <text evidence="4">The sequence shown here is derived from an EMBL/GenBank/DDBJ whole genome shotgun (WGS) entry which is preliminary data.</text>
</comment>
<dbReference type="PANTHER" id="PTHR47566:SF1">
    <property type="entry name" value="PROTEIN NUD1"/>
    <property type="match status" value="1"/>
</dbReference>
<protein>
    <submittedName>
        <fullName evidence="4">Septation initiation network scaffold protein cdc11</fullName>
    </submittedName>
</protein>
<feature type="compositionally biased region" description="Basic and acidic residues" evidence="3">
    <location>
        <begin position="1113"/>
        <end position="1131"/>
    </location>
</feature>
<keyword evidence="5" id="KW-1185">Reference proteome</keyword>
<evidence type="ECO:0000313" key="5">
    <source>
        <dbReference type="Proteomes" id="UP000243723"/>
    </source>
</evidence>
<dbReference type="PROSITE" id="PS51450">
    <property type="entry name" value="LRR"/>
    <property type="match status" value="4"/>
</dbReference>
<proteinExistence type="predicted"/>
<evidence type="ECO:0000256" key="2">
    <source>
        <dbReference type="ARBA" id="ARBA00022737"/>
    </source>
</evidence>
<evidence type="ECO:0000313" key="4">
    <source>
        <dbReference type="EMBL" id="PSK59398.1"/>
    </source>
</evidence>
<feature type="region of interest" description="Disordered" evidence="3">
    <location>
        <begin position="20"/>
        <end position="53"/>
    </location>
</feature>
<dbReference type="Proteomes" id="UP000243723">
    <property type="component" value="Unassembled WGS sequence"/>
</dbReference>
<feature type="compositionally biased region" description="Polar residues" evidence="3">
    <location>
        <begin position="1001"/>
        <end position="1010"/>
    </location>
</feature>
<dbReference type="OrthoDB" id="7451790at2759"/>
<feature type="compositionally biased region" description="Acidic residues" evidence="3">
    <location>
        <begin position="524"/>
        <end position="533"/>
    </location>
</feature>
<organism evidence="4 5">
    <name type="scientific">Elsinoe australis</name>
    <dbReference type="NCBI Taxonomy" id="40998"/>
    <lineage>
        <taxon>Eukaryota</taxon>
        <taxon>Fungi</taxon>
        <taxon>Dikarya</taxon>
        <taxon>Ascomycota</taxon>
        <taxon>Pezizomycotina</taxon>
        <taxon>Dothideomycetes</taxon>
        <taxon>Dothideomycetidae</taxon>
        <taxon>Myriangiales</taxon>
        <taxon>Elsinoaceae</taxon>
        <taxon>Elsinoe</taxon>
    </lineage>
</organism>
<dbReference type="PANTHER" id="PTHR47566">
    <property type="match status" value="1"/>
</dbReference>
<gene>
    <name evidence="4" type="ORF">B9Z65_3722</name>
</gene>
<name>A0A2P8AFZ9_9PEZI</name>
<sequence>MPGTTQPWLADLPDEWIPQQPVQIDSTGRSNSIHSITSSKQHKGGQTPAGSVRKGLRQLNHSAQNARTGSVAVRECDKSGTVQSVDSVVRYDTVERQNSPKKKEATLTWKKRLVDGELGYGDQTDLFGPSGLENIFQSPTKPSSAAKIPSKLQHAENMPSSPPPWPPAMFKNQDTNLSFPSMSELSEQIDEVSAESSVKDISQEELELNDSQGSVELAQNDSQGSVELGQHELPTRQQDESVFTDRKISGQTDIGNETFSPVYISKHTTLSGEIGYTPMDSETARMITKSSINSHSTVQGPMPNSPPAQAEESVNIIENSIPQLELSLLPDNLPTGTPPIARLGSFVTTNRGGMSNYGSFKTRPLSPSPPDSRKPSVVMQSIETQDFAHEENDTALAQDTNSPRTPHRDKVSTVPELPTPKSSKSPLKLFGAYDTFTNSKLLRRLSQLEGSGEKTQAEQAMQSSERSKHRYRSSDDLSSRSGNTTTERDNNARSKLSNFGEHDLDEYDFEANISFPSQGSEQPANDDDSDGSPEPDALPPGARSPFMFHVDQCDDVPETFGVKRKLSDRSTAKSGRTTGPTSQHGTSHRKRNQNTDGSKRTRDSPIKAPTPKRQRTLHALDLEMDRLAIQDVPQQPHFEEMSSIPAVVICGENPESSFTAVTQQRPRNPTPNQQRLSDIEDATNEFLLSSPKLQAIRDKIEESSLPGSIKFVTQSKAVANEVAAFTLNVTRDNDAGERKRSITTQDFLDEAMHIMSLIRARGRPTSGLGSVEEDNEDSAIVENDEEMPQLERVSSILRVSRPPSREGSASGWRPRFQPQQDTRVASQLRRFQEKDDIEIFDTTVHSLKLRGLAEEEEYSEFSGYQEYSEHEDGSRADIRITGPLPQEHDDEEEDQEARVQSVQSNDSGGYSTGRTQGTSSSRKSDNVATLAPDAVAHLIPEEVGGMTFDRTQGKWVRVKQEKPRTVDRLSPYPQSNITSDDDPFGNIPDLTVDEMKEMVQVRSSQNSIQAKPSPDQERGHARFSSQDDTTFARPSTGYDKMHSALKSSVTRGPSTLESSQHQVETRATSWSTEHGQKQQRAETLYEQSEASEVSEPFGLESTPSPKRPIQKAADLREFSNETASKWERPESEVEELPPRQSEQPHNRRVSFQAQSFQQRRFNPGIDQSEMSIVAELPDKRLMSVSFAVSRPMLKSDSQLAMPERDSSILSDLPDFTIAEHDQYPGPTEQILSTTVARHGLEVEGDRYALAVQNLVKTLTDVKGDEPFWEDIKHLSLSKQGLGTLHGLEDFCTRLQQLDISGNSISQLEGAPLNIRWLDASHNSLTNLTAWDRLMNLQYLDVSHNEITSLDGLGCLVHLREIKASHNQITSLNGIVDMEGLLKLDVSHNEMHTADFTHCHWTQLESLDMSSNALTGVYGLDTLSELRHLSVSNNKLSQLRLMEDSALPSKIHDLSASNNRLQMLDLTSAPSLRYLDLDSNGIVSLLGLAGLKQLDTLSLRQQDLADSSPSVWDTVFSTAVHARSIHLSGNALPSDLTVLTTQNTVSHLELATCGLLSLPKDFGLHFPNLSHLNLNFNALKDIRCLLNIQRLSALHLAGNRISRLRKCVETLAHLKGLRELDLRDNPVSLGFYPALGTVGHDTQLIKSAELRGEQKQKQTLAEVQKAKEARHLLPGMAVEKDEEHKRIMDEDTKLRRRVHEILIARGCAEMKRLDGVEMDRGRVMERDKAWERLKELGILKARGGAA</sequence>
<dbReference type="InterPro" id="IPR003591">
    <property type="entry name" value="Leu-rich_rpt_typical-subtyp"/>
</dbReference>
<feature type="compositionally biased region" description="Polar residues" evidence="3">
    <location>
        <begin position="20"/>
        <end position="39"/>
    </location>
</feature>
<keyword evidence="1" id="KW-0433">Leucine-rich repeat</keyword>
<dbReference type="InterPro" id="IPR052574">
    <property type="entry name" value="CDIRP"/>
</dbReference>
<accession>A0A2P8AFZ9</accession>
<feature type="region of interest" description="Disordered" evidence="3">
    <location>
        <begin position="561"/>
        <end position="615"/>
    </location>
</feature>
<dbReference type="GO" id="GO:1902412">
    <property type="term" value="P:regulation of mitotic cytokinesis"/>
    <property type="evidence" value="ECO:0007669"/>
    <property type="project" value="TreeGrafter"/>
</dbReference>
<feature type="region of interest" description="Disordered" evidence="3">
    <location>
        <begin position="796"/>
        <end position="824"/>
    </location>
</feature>
<evidence type="ECO:0000256" key="1">
    <source>
        <dbReference type="ARBA" id="ARBA00022614"/>
    </source>
</evidence>
<feature type="compositionally biased region" description="Basic and acidic residues" evidence="3">
    <location>
        <begin position="867"/>
        <end position="878"/>
    </location>
</feature>
<dbReference type="GO" id="GO:0061499">
    <property type="term" value="C:outer plaque of mitotic spindle pole body"/>
    <property type="evidence" value="ECO:0007669"/>
    <property type="project" value="TreeGrafter"/>
</dbReference>
<dbReference type="GO" id="GO:0035591">
    <property type="term" value="F:signaling adaptor activity"/>
    <property type="evidence" value="ECO:0007669"/>
    <property type="project" value="TreeGrafter"/>
</dbReference>
<dbReference type="Gene3D" id="3.80.10.10">
    <property type="entry name" value="Ribonuclease Inhibitor"/>
    <property type="match status" value="2"/>
</dbReference>